<sequence length="176" mass="19510">MLHTSILSAHVSRKLQNSTVIKVWSCLSLKFSGFHAPQGQGERQPEISDRDYPIRGSSFGIRGVWRMMEARMSSNPRQHPIGPDARPLPWAPHGRGPYPVVGNPSSESVNRSSDPVDPSLELVKPSSDPIKPNPELAKPDSDPVDPNSDSQNRIRSRRGAFRGVSKIRSPFWGMKP</sequence>
<gene>
    <name evidence="2" type="ORF">BECKH772B_GA0070898_102562</name>
    <name evidence="3" type="ORF">BECKH772C_GA0070978_102412</name>
</gene>
<accession>A0A450VK10</accession>
<dbReference type="AlphaFoldDB" id="A0A450VK10"/>
<reference evidence="3" key="1">
    <citation type="submission" date="2019-02" db="EMBL/GenBank/DDBJ databases">
        <authorList>
            <person name="Gruber-Vodicka R. H."/>
            <person name="Seah K. B. B."/>
        </authorList>
    </citation>
    <scope>NUCLEOTIDE SEQUENCE</scope>
    <source>
        <strain evidence="3">BECK_SA2B12</strain>
        <strain evidence="2">BECK_SA2B20</strain>
    </source>
</reference>
<organism evidence="3">
    <name type="scientific">Candidatus Kentrum eta</name>
    <dbReference type="NCBI Taxonomy" id="2126337"/>
    <lineage>
        <taxon>Bacteria</taxon>
        <taxon>Pseudomonadati</taxon>
        <taxon>Pseudomonadota</taxon>
        <taxon>Gammaproteobacteria</taxon>
        <taxon>Candidatus Kentrum</taxon>
    </lineage>
</organism>
<protein>
    <submittedName>
        <fullName evidence="3">Uncharacterized protein</fullName>
    </submittedName>
</protein>
<evidence type="ECO:0000256" key="1">
    <source>
        <dbReference type="SAM" id="MobiDB-lite"/>
    </source>
</evidence>
<dbReference type="EMBL" id="CAADFJ010000241">
    <property type="protein sequence ID" value="VFK05149.1"/>
    <property type="molecule type" value="Genomic_DNA"/>
</dbReference>
<evidence type="ECO:0000313" key="3">
    <source>
        <dbReference type="EMBL" id="VFK05149.1"/>
    </source>
</evidence>
<dbReference type="EMBL" id="CAADFI010000256">
    <property type="protein sequence ID" value="VFK02019.1"/>
    <property type="molecule type" value="Genomic_DNA"/>
</dbReference>
<feature type="region of interest" description="Disordered" evidence="1">
    <location>
        <begin position="73"/>
        <end position="176"/>
    </location>
</feature>
<evidence type="ECO:0000313" key="2">
    <source>
        <dbReference type="EMBL" id="VFK02019.1"/>
    </source>
</evidence>
<feature type="compositionally biased region" description="Polar residues" evidence="1">
    <location>
        <begin position="103"/>
        <end position="113"/>
    </location>
</feature>
<proteinExistence type="predicted"/>
<name>A0A450VK10_9GAMM</name>